<evidence type="ECO:0000313" key="10">
    <source>
        <dbReference type="EMBL" id="CAH1794686.1"/>
    </source>
</evidence>
<evidence type="ECO:0000256" key="4">
    <source>
        <dbReference type="ARBA" id="ARBA00022723"/>
    </source>
</evidence>
<evidence type="ECO:0000313" key="11">
    <source>
        <dbReference type="Proteomes" id="UP000749559"/>
    </source>
</evidence>
<feature type="compositionally biased region" description="Basic and acidic residues" evidence="9">
    <location>
        <begin position="348"/>
        <end position="361"/>
    </location>
</feature>
<dbReference type="Proteomes" id="UP000749559">
    <property type="component" value="Unassembled WGS sequence"/>
</dbReference>
<keyword evidence="5" id="KW-0677">Repeat</keyword>
<dbReference type="InterPro" id="IPR057295">
    <property type="entry name" value="UNK_Znf_4"/>
</dbReference>
<comment type="similarity">
    <text evidence="2">Belongs to the unkempt family.</text>
</comment>
<dbReference type="Pfam" id="PF25427">
    <property type="entry name" value="zf-CCCH_UNK"/>
    <property type="match status" value="1"/>
</dbReference>
<feature type="compositionally biased region" description="Polar residues" evidence="9">
    <location>
        <begin position="369"/>
        <end position="386"/>
    </location>
</feature>
<reference evidence="10" key="1">
    <citation type="submission" date="2022-03" db="EMBL/GenBank/DDBJ databases">
        <authorList>
            <person name="Martin C."/>
        </authorList>
    </citation>
    <scope>NUCLEOTIDE SEQUENCE</scope>
</reference>
<dbReference type="InterPro" id="IPR013083">
    <property type="entry name" value="Znf_RING/FYVE/PHD"/>
</dbReference>
<dbReference type="Pfam" id="PF18384">
    <property type="entry name" value="zf_CCCH_5"/>
    <property type="match status" value="1"/>
</dbReference>
<dbReference type="InterPro" id="IPR045234">
    <property type="entry name" value="Unkempt-like"/>
</dbReference>
<feature type="region of interest" description="Disordered" evidence="9">
    <location>
        <begin position="337"/>
        <end position="386"/>
    </location>
</feature>
<evidence type="ECO:0000256" key="5">
    <source>
        <dbReference type="ARBA" id="ARBA00022737"/>
    </source>
</evidence>
<dbReference type="SMART" id="SM00356">
    <property type="entry name" value="ZnF_C3H1"/>
    <property type="match status" value="5"/>
</dbReference>
<sequence>NIDMKMPSEAPVLPTQTEKPQHYTYLKEFRTQQCPLFLQHKCTQHRPFTCFHWHFLNQRRRRPVRKRDGSFNYSPDVYCTKYDETSGQCPDGEECPLLHRTAGDTERRYHLRYYKTGTCVHETDTRGNCVKNGPHCAFAHGAHDLRPPVYDSRELAGLETEKVDMGMGMGLLSQSPCGPSSLEKEKILNEDPKWNDTNYVLTNYKTEQCKRPPRLCRQGYACPQYHNTRDRRRSPRKVKYRSTPCPNVKHGDDWGDPTQCENGENCPYCHTRTEQQFHPEIYKSTKCNDMVQTGYCPRGPFCAFAHVEQEMTSQRELPMENSLAAFFSALPGGTTNGEVSCNSNTNGNKDDSEQTTQDEHPPQLLAPAHNNNKPVDSSSNKQQPTSIFNHSSMVSIFDHSSLPTSTVTNTASNLNSNNSMHHTIIPEPIGKGRSGSTSSSIASDSGSAYLKAPGSEREDPQIKLRQQLQAIEKDVTIDLAEKAKRKQNLLLLHNLNVTNSFSASSGTSGIGSSATSSSSMSPHAPVFYPAGDTVESVIANTLEELNIDEFDLSTIDKELENDNETNSVSSSLSAGFSSTGYIGSSSVPMAIPSSSQGGFGGFQAGSVGSLPESPSSLPSLPPAFVPQHIQQQQKQEQQLEQAQAAFLSHANPGKFSAAALPDIMNNHSPRSTPNSLSSTSSLHLHNNTNSEIMRLREELIANKAKLASWEEGIAQARSACEAWKKEAEEATRKVKMIEEEHIIAIKQKEEVTNQLRKCKIDVERMSGGPHLHVLHRRSDLEMLPLPQLKLVQQTLRMDLDAVDKVVYQHTAMKCLVCQEKNRSVAVMPCNHYVLCDSCVAKRTECPYCHAQIKQLSNIVLPL</sequence>
<proteinExistence type="inferred from homology"/>
<evidence type="ECO:0000256" key="2">
    <source>
        <dbReference type="ARBA" id="ARBA00008808"/>
    </source>
</evidence>
<organism evidence="10 11">
    <name type="scientific">Owenia fusiformis</name>
    <name type="common">Polychaete worm</name>
    <dbReference type="NCBI Taxonomy" id="6347"/>
    <lineage>
        <taxon>Eukaryota</taxon>
        <taxon>Metazoa</taxon>
        <taxon>Spiralia</taxon>
        <taxon>Lophotrochozoa</taxon>
        <taxon>Annelida</taxon>
        <taxon>Polychaeta</taxon>
        <taxon>Sedentaria</taxon>
        <taxon>Canalipalpata</taxon>
        <taxon>Sabellida</taxon>
        <taxon>Oweniida</taxon>
        <taxon>Oweniidae</taxon>
        <taxon>Owenia</taxon>
    </lineage>
</organism>
<keyword evidence="11" id="KW-1185">Reference proteome</keyword>
<feature type="compositionally biased region" description="Low complexity" evidence="9">
    <location>
        <begin position="434"/>
        <end position="447"/>
    </location>
</feature>
<gene>
    <name evidence="10" type="ORF">OFUS_LOCUS19346</name>
</gene>
<dbReference type="SMART" id="SM00184">
    <property type="entry name" value="RING"/>
    <property type="match status" value="1"/>
</dbReference>
<keyword evidence="8" id="KW-0175">Coiled coil</keyword>
<evidence type="ECO:0000256" key="3">
    <source>
        <dbReference type="ARBA" id="ARBA00022490"/>
    </source>
</evidence>
<accession>A0A8J1U4Y3</accession>
<comment type="caution">
    <text evidence="10">The sequence shown here is derived from an EMBL/GenBank/DDBJ whole genome shotgun (WGS) entry which is preliminary data.</text>
</comment>
<feature type="coiled-coil region" evidence="8">
    <location>
        <begin position="706"/>
        <end position="740"/>
    </location>
</feature>
<feature type="region of interest" description="Disordered" evidence="9">
    <location>
        <begin position="408"/>
        <end position="460"/>
    </location>
</feature>
<keyword evidence="6" id="KW-0863">Zinc-finger</keyword>
<dbReference type="GO" id="GO:0008270">
    <property type="term" value="F:zinc ion binding"/>
    <property type="evidence" value="ECO:0007669"/>
    <property type="project" value="UniProtKB-KW"/>
</dbReference>
<protein>
    <submittedName>
        <fullName evidence="10">Uncharacterized protein</fullName>
    </submittedName>
</protein>
<dbReference type="PANTHER" id="PTHR14493">
    <property type="entry name" value="UNKEMPT FAMILY MEMBER"/>
    <property type="match status" value="1"/>
</dbReference>
<dbReference type="Gene3D" id="3.30.40.10">
    <property type="entry name" value="Zinc/RING finger domain, C3HC4 (zinc finger)"/>
    <property type="match status" value="1"/>
</dbReference>
<dbReference type="PROSITE" id="PS50089">
    <property type="entry name" value="ZF_RING_2"/>
    <property type="match status" value="1"/>
</dbReference>
<comment type="subcellular location">
    <subcellularLocation>
        <location evidence="1">Cytoplasm</location>
    </subcellularLocation>
</comment>
<dbReference type="Gene3D" id="4.10.1000.10">
    <property type="entry name" value="Zinc finger, CCCH-type"/>
    <property type="match status" value="2"/>
</dbReference>
<feature type="compositionally biased region" description="Low complexity" evidence="9">
    <location>
        <begin position="408"/>
        <end position="419"/>
    </location>
</feature>
<dbReference type="SUPFAM" id="SSF57850">
    <property type="entry name" value="RING/U-box"/>
    <property type="match status" value="1"/>
</dbReference>
<dbReference type="InterPro" id="IPR000571">
    <property type="entry name" value="Znf_CCCH"/>
</dbReference>
<keyword evidence="7" id="KW-0862">Zinc</keyword>
<dbReference type="CDD" id="cd16614">
    <property type="entry name" value="RING-HC_UNK-like"/>
    <property type="match status" value="1"/>
</dbReference>
<evidence type="ECO:0000256" key="7">
    <source>
        <dbReference type="ARBA" id="ARBA00022833"/>
    </source>
</evidence>
<dbReference type="Pfam" id="PF00642">
    <property type="entry name" value="zf-CCCH"/>
    <property type="match status" value="1"/>
</dbReference>
<keyword evidence="3" id="KW-0963">Cytoplasm</keyword>
<name>A0A8J1U4Y3_OWEFU</name>
<evidence type="ECO:0000256" key="6">
    <source>
        <dbReference type="ARBA" id="ARBA00022771"/>
    </source>
</evidence>
<dbReference type="PANTHER" id="PTHR14493:SF50">
    <property type="entry name" value="RING FINGER PROTEIN UNKEMPT"/>
    <property type="match status" value="1"/>
</dbReference>
<evidence type="ECO:0000256" key="8">
    <source>
        <dbReference type="SAM" id="Coils"/>
    </source>
</evidence>
<dbReference type="Pfam" id="PF23035">
    <property type="entry name" value="zf-CCCH_UNK-like_4th"/>
    <property type="match status" value="1"/>
</dbReference>
<dbReference type="AlphaFoldDB" id="A0A8J1U4Y3"/>
<dbReference type="Pfam" id="PF13920">
    <property type="entry name" value="zf-C3HC4_3"/>
    <property type="match status" value="1"/>
</dbReference>
<dbReference type="SUPFAM" id="SSF90229">
    <property type="entry name" value="CCCH zinc finger"/>
    <property type="match status" value="1"/>
</dbReference>
<feature type="non-terminal residue" evidence="10">
    <location>
        <position position="862"/>
    </location>
</feature>
<dbReference type="InterPro" id="IPR036855">
    <property type="entry name" value="Znf_CCCH_sf"/>
</dbReference>
<dbReference type="OrthoDB" id="20534at2759"/>
<dbReference type="Pfam" id="PF23261">
    <property type="entry name" value="zf-CCCH_11"/>
    <property type="match status" value="1"/>
</dbReference>
<dbReference type="InterPro" id="IPR057296">
    <property type="entry name" value="UNK_Znf_5"/>
</dbReference>
<dbReference type="InterPro" id="IPR040594">
    <property type="entry name" value="UNK_Znf_1"/>
</dbReference>
<keyword evidence="4" id="KW-0479">Metal-binding</keyword>
<evidence type="ECO:0000256" key="1">
    <source>
        <dbReference type="ARBA" id="ARBA00004496"/>
    </source>
</evidence>
<dbReference type="EMBL" id="CAIIXF020000009">
    <property type="protein sequence ID" value="CAH1794686.1"/>
    <property type="molecule type" value="Genomic_DNA"/>
</dbReference>
<evidence type="ECO:0000256" key="9">
    <source>
        <dbReference type="SAM" id="MobiDB-lite"/>
    </source>
</evidence>
<dbReference type="InterPro" id="IPR001841">
    <property type="entry name" value="Znf_RING"/>
</dbReference>
<dbReference type="PROSITE" id="PS50103">
    <property type="entry name" value="ZF_C3H1"/>
    <property type="match status" value="4"/>
</dbReference>
<dbReference type="GO" id="GO:0005737">
    <property type="term" value="C:cytoplasm"/>
    <property type="evidence" value="ECO:0007669"/>
    <property type="project" value="UniProtKB-SubCell"/>
</dbReference>
<feature type="compositionally biased region" description="Polar residues" evidence="9">
    <location>
        <begin position="337"/>
        <end position="347"/>
    </location>
</feature>